<dbReference type="RefSeq" id="WP_186930568.1">
    <property type="nucleotide sequence ID" value="NZ_JACOOJ010000027.1"/>
</dbReference>
<feature type="repeat" description="TPR" evidence="6">
    <location>
        <begin position="26"/>
        <end position="59"/>
    </location>
</feature>
<evidence type="ECO:0008006" key="11">
    <source>
        <dbReference type="Google" id="ProtNLM"/>
    </source>
</evidence>
<dbReference type="EMBL" id="JACOOJ010000027">
    <property type="protein sequence ID" value="MBC5633889.1"/>
    <property type="molecule type" value="Genomic_DNA"/>
</dbReference>
<dbReference type="PROSITE" id="PS50005">
    <property type="entry name" value="TPR"/>
    <property type="match status" value="2"/>
</dbReference>
<dbReference type="InterPro" id="IPR051476">
    <property type="entry name" value="Bac_ResReg_Asp_Phosphatase"/>
</dbReference>
<dbReference type="Pfam" id="PF13181">
    <property type="entry name" value="TPR_8"/>
    <property type="match status" value="1"/>
</dbReference>
<keyword evidence="2" id="KW-0963">Cytoplasm</keyword>
<gene>
    <name evidence="9" type="ORF">H8S65_14110</name>
</gene>
<evidence type="ECO:0000256" key="6">
    <source>
        <dbReference type="PROSITE-ProRule" id="PRU00339"/>
    </source>
</evidence>
<dbReference type="Gene3D" id="1.25.40.10">
    <property type="entry name" value="Tetratricopeptide repeat domain"/>
    <property type="match status" value="2"/>
</dbReference>
<comment type="caution">
    <text evidence="9">The sequence shown here is derived from an EMBL/GenBank/DDBJ whole genome shotgun (WGS) entry which is preliminary data.</text>
</comment>
<reference evidence="9 10" key="1">
    <citation type="submission" date="2020-08" db="EMBL/GenBank/DDBJ databases">
        <title>Genome public.</title>
        <authorList>
            <person name="Liu C."/>
            <person name="Sun Q."/>
        </authorList>
    </citation>
    <scope>NUCLEOTIDE SEQUENCE [LARGE SCALE GENOMIC DNA]</scope>
    <source>
        <strain evidence="9 10">NSJ-79</strain>
    </source>
</reference>
<evidence type="ECO:0000256" key="5">
    <source>
        <dbReference type="ARBA" id="ARBA00038253"/>
    </source>
</evidence>
<evidence type="ECO:0000256" key="8">
    <source>
        <dbReference type="SAM" id="Phobius"/>
    </source>
</evidence>
<keyword evidence="7" id="KW-0175">Coiled coil</keyword>
<evidence type="ECO:0000313" key="9">
    <source>
        <dbReference type="EMBL" id="MBC5633889.1"/>
    </source>
</evidence>
<proteinExistence type="inferred from homology"/>
<evidence type="ECO:0000256" key="3">
    <source>
        <dbReference type="ARBA" id="ARBA00022737"/>
    </source>
</evidence>
<feature type="transmembrane region" description="Helical" evidence="8">
    <location>
        <begin position="290"/>
        <end position="308"/>
    </location>
</feature>
<comment type="subcellular location">
    <subcellularLocation>
        <location evidence="1">Cytoplasm</location>
    </subcellularLocation>
</comment>
<keyword evidence="3" id="KW-0677">Repeat</keyword>
<keyword evidence="8" id="KW-0472">Membrane</keyword>
<dbReference type="InterPro" id="IPR011990">
    <property type="entry name" value="TPR-like_helical_dom_sf"/>
</dbReference>
<dbReference type="InterPro" id="IPR019734">
    <property type="entry name" value="TPR_rpt"/>
</dbReference>
<comment type="similarity">
    <text evidence="5">Belongs to the Rap family.</text>
</comment>
<evidence type="ECO:0000313" key="10">
    <source>
        <dbReference type="Proteomes" id="UP000651475"/>
    </source>
</evidence>
<dbReference type="SUPFAM" id="SSF48452">
    <property type="entry name" value="TPR-like"/>
    <property type="match status" value="1"/>
</dbReference>
<keyword evidence="8" id="KW-0812">Transmembrane</keyword>
<evidence type="ECO:0000256" key="2">
    <source>
        <dbReference type="ARBA" id="ARBA00022490"/>
    </source>
</evidence>
<dbReference type="PANTHER" id="PTHR46630">
    <property type="entry name" value="TETRATRICOPEPTIDE REPEAT PROTEIN 29"/>
    <property type="match status" value="1"/>
</dbReference>
<dbReference type="Proteomes" id="UP000651475">
    <property type="component" value="Unassembled WGS sequence"/>
</dbReference>
<keyword evidence="10" id="KW-1185">Reference proteome</keyword>
<keyword evidence="4 6" id="KW-0802">TPR repeat</keyword>
<evidence type="ECO:0000256" key="1">
    <source>
        <dbReference type="ARBA" id="ARBA00004496"/>
    </source>
</evidence>
<feature type="coiled-coil region" evidence="7">
    <location>
        <begin position="340"/>
        <end position="398"/>
    </location>
</feature>
<evidence type="ECO:0000256" key="4">
    <source>
        <dbReference type="ARBA" id="ARBA00022803"/>
    </source>
</evidence>
<keyword evidence="8" id="KW-1133">Transmembrane helix</keyword>
<dbReference type="SMART" id="SM00028">
    <property type="entry name" value="TPR"/>
    <property type="match status" value="4"/>
</dbReference>
<sequence>MEHTSDSVIGVAVRYFEKRKDPLHYAKALYYKGRVFQDQRKIEEAVELFVKALDVGKDCRDYNLLFLISSRLGTLYGYQNLAEHALKSYQKACQYAILSGDSSCLSYAYSYMGRAYGMQKDWQNAIESYKKGEEIALAINNKSALSLSLNECATIYKQIRSFEKAKGCMDRIATTVSDENIKGKTKIYLGIGDLYRLMKQYDSATVYLQKALSYDNLYTKRSVYQCLYYLYEEQQEYKKAIEYNNLYWAHVDSINKMANKETILAVEARYKYEQLEKESMLEKEKRTQKILCLVAAFLLLLLCIVIAYQRRLLKKDKEIQAIKKELNCFIEESEQNKISIDQNQRKINDLTNQLEEKKQKLVDTTLLEVKKEKLEEENRDLKQRNEKLQKEIQRGLILLSRRSEEFAEYKREIEEKESCPNILVRLDKEKKRLREEDWKELLLMVDIASQDFSRRLLEVHPRFSENDLRFCCLIKLGYSLSDLCILLGVQEEAISKRKTRMRKHIDEGKKWKKGELEVYIKSF</sequence>
<feature type="repeat" description="TPR" evidence="6">
    <location>
        <begin position="185"/>
        <end position="218"/>
    </location>
</feature>
<organism evidence="9 10">
    <name type="scientific">Parabacteroides hominis</name>
    <dbReference type="NCBI Taxonomy" id="2763057"/>
    <lineage>
        <taxon>Bacteria</taxon>
        <taxon>Pseudomonadati</taxon>
        <taxon>Bacteroidota</taxon>
        <taxon>Bacteroidia</taxon>
        <taxon>Bacteroidales</taxon>
        <taxon>Tannerellaceae</taxon>
        <taxon>Parabacteroides</taxon>
    </lineage>
</organism>
<name>A0ABR7DR36_9BACT</name>
<evidence type="ECO:0000256" key="7">
    <source>
        <dbReference type="SAM" id="Coils"/>
    </source>
</evidence>
<dbReference type="PANTHER" id="PTHR46630:SF1">
    <property type="entry name" value="TETRATRICOPEPTIDE REPEAT PROTEIN 29"/>
    <property type="match status" value="1"/>
</dbReference>
<protein>
    <recommendedName>
        <fullName evidence="11">Tetratricopeptide repeat protein</fullName>
    </recommendedName>
</protein>
<accession>A0ABR7DR36</accession>